<feature type="region of interest" description="Disordered" evidence="1">
    <location>
        <begin position="1"/>
        <end position="65"/>
    </location>
</feature>
<dbReference type="EMBL" id="SSOP01000146">
    <property type="protein sequence ID" value="KAB5590768.1"/>
    <property type="molecule type" value="Genomic_DNA"/>
</dbReference>
<gene>
    <name evidence="2" type="ORF">CTheo_5795</name>
</gene>
<feature type="compositionally biased region" description="Polar residues" evidence="1">
    <location>
        <begin position="50"/>
        <end position="59"/>
    </location>
</feature>
<sequence length="431" mass="46474">MLARLHDDAHIASRGHFTKTPGRIGANLNKENPGGRGRGHPGLSGKGQGMSKTVVNTPGHSELEPKRLFKGGKIDGQHQSISRAFALLDKTNKTPHPKSRKAVSIMTPVAGSAQKFNLKPFTPVPPLASQDALQAAPRPSAGRLSIRAPRSVIRSFETPDACGRRAHWDDGDMEPGPDMDEHVQTPTDVIIKEAAIENDEDVIEYMPPTATVPAYEPLFDMPDLKAFGHAVISLSHSYWPKDEIDVLSAIRDDELIDPRFSQPSYHDLSMLDPPEDNPFPTRKLPVAPQKSETRGRSASTSSRKEPNSAPQTRPASVAAVRTAPTSRPPSRTMNRPASTAPTPVNSAANDRPASTVPSKFDASSTQGSKAIRRPGTSLGIRSADNTARPAGKLLVPKRTEAKTTPPQTHLVEVLAAFAVSPALDDEFMFDV</sequence>
<dbReference type="AlphaFoldDB" id="A0A5N5QH18"/>
<accession>A0A5N5QH18</accession>
<dbReference type="Proteomes" id="UP000383932">
    <property type="component" value="Unassembled WGS sequence"/>
</dbReference>
<reference evidence="2 3" key="1">
    <citation type="journal article" date="2019" name="Fungal Biol. Biotechnol.">
        <title>Draft genome sequence of fastidious pathogen Ceratobasidium theobromae, which causes vascular-streak dieback in Theobroma cacao.</title>
        <authorList>
            <person name="Ali S.S."/>
            <person name="Asman A."/>
            <person name="Shao J."/>
            <person name="Firmansyah A.P."/>
            <person name="Susilo A.W."/>
            <person name="Rosmana A."/>
            <person name="McMahon P."/>
            <person name="Junaid M."/>
            <person name="Guest D."/>
            <person name="Kheng T.Y."/>
            <person name="Meinhardt L.W."/>
            <person name="Bailey B.A."/>
        </authorList>
    </citation>
    <scope>NUCLEOTIDE SEQUENCE [LARGE SCALE GENOMIC DNA]</scope>
    <source>
        <strain evidence="2 3">CT2</strain>
    </source>
</reference>
<protein>
    <submittedName>
        <fullName evidence="2">Uncharacterized protein</fullName>
    </submittedName>
</protein>
<dbReference type="OrthoDB" id="3266915at2759"/>
<proteinExistence type="predicted"/>
<feature type="compositionally biased region" description="Polar residues" evidence="1">
    <location>
        <begin position="323"/>
        <end position="348"/>
    </location>
</feature>
<evidence type="ECO:0000313" key="2">
    <source>
        <dbReference type="EMBL" id="KAB5590768.1"/>
    </source>
</evidence>
<evidence type="ECO:0000313" key="3">
    <source>
        <dbReference type="Proteomes" id="UP000383932"/>
    </source>
</evidence>
<comment type="caution">
    <text evidence="2">The sequence shown here is derived from an EMBL/GenBank/DDBJ whole genome shotgun (WGS) entry which is preliminary data.</text>
</comment>
<organism evidence="2 3">
    <name type="scientific">Ceratobasidium theobromae</name>
    <dbReference type="NCBI Taxonomy" id="1582974"/>
    <lineage>
        <taxon>Eukaryota</taxon>
        <taxon>Fungi</taxon>
        <taxon>Dikarya</taxon>
        <taxon>Basidiomycota</taxon>
        <taxon>Agaricomycotina</taxon>
        <taxon>Agaricomycetes</taxon>
        <taxon>Cantharellales</taxon>
        <taxon>Ceratobasidiaceae</taxon>
        <taxon>Ceratobasidium</taxon>
    </lineage>
</organism>
<name>A0A5N5QH18_9AGAM</name>
<keyword evidence="3" id="KW-1185">Reference proteome</keyword>
<evidence type="ECO:0000256" key="1">
    <source>
        <dbReference type="SAM" id="MobiDB-lite"/>
    </source>
</evidence>
<feature type="compositionally biased region" description="Polar residues" evidence="1">
    <location>
        <begin position="355"/>
        <end position="368"/>
    </location>
</feature>
<feature type="compositionally biased region" description="Gly residues" evidence="1">
    <location>
        <begin position="34"/>
        <end position="48"/>
    </location>
</feature>
<feature type="compositionally biased region" description="Basic and acidic residues" evidence="1">
    <location>
        <begin position="1"/>
        <end position="11"/>
    </location>
</feature>
<feature type="region of interest" description="Disordered" evidence="1">
    <location>
        <begin position="261"/>
        <end position="383"/>
    </location>
</feature>